<proteinExistence type="predicted"/>
<dbReference type="AlphaFoldDB" id="A0A8T1P3U4"/>
<evidence type="ECO:0000313" key="3">
    <source>
        <dbReference type="Proteomes" id="UP000811609"/>
    </source>
</evidence>
<keyword evidence="1" id="KW-0472">Membrane</keyword>
<dbReference type="EMBL" id="CM031819">
    <property type="protein sequence ID" value="KAG6636122.1"/>
    <property type="molecule type" value="Genomic_DNA"/>
</dbReference>
<organism evidence="2 3">
    <name type="scientific">Carya illinoinensis</name>
    <name type="common">Pecan</name>
    <dbReference type="NCBI Taxonomy" id="32201"/>
    <lineage>
        <taxon>Eukaryota</taxon>
        <taxon>Viridiplantae</taxon>
        <taxon>Streptophyta</taxon>
        <taxon>Embryophyta</taxon>
        <taxon>Tracheophyta</taxon>
        <taxon>Spermatophyta</taxon>
        <taxon>Magnoliopsida</taxon>
        <taxon>eudicotyledons</taxon>
        <taxon>Gunneridae</taxon>
        <taxon>Pentapetalae</taxon>
        <taxon>rosids</taxon>
        <taxon>fabids</taxon>
        <taxon>Fagales</taxon>
        <taxon>Juglandaceae</taxon>
        <taxon>Carya</taxon>
    </lineage>
</organism>
<evidence type="ECO:0000256" key="1">
    <source>
        <dbReference type="SAM" id="Phobius"/>
    </source>
</evidence>
<reference evidence="2" key="1">
    <citation type="submission" date="2020-12" db="EMBL/GenBank/DDBJ databases">
        <title>WGS assembly of Carya illinoinensis cv. Pawnee.</title>
        <authorList>
            <person name="Platts A."/>
            <person name="Shu S."/>
            <person name="Wright S."/>
            <person name="Barry K."/>
            <person name="Edger P."/>
            <person name="Pires J.C."/>
            <person name="Schmutz J."/>
        </authorList>
    </citation>
    <scope>NUCLEOTIDE SEQUENCE</scope>
    <source>
        <tissue evidence="2">Leaf</tissue>
    </source>
</reference>
<keyword evidence="3" id="KW-1185">Reference proteome</keyword>
<sequence length="167" mass="19406">MSCLMDLRFLVPPFISLCFMILLPQDNPWPQDHVNLAFDILYPHPFSLFFLAIFILLFLLISVKLPITPEPIHFRVGDLSISLTVSILASLIFPASHFWLIFPILIIASPWYRMLLDGFKHCIYWFYKTLQQIPTLIIHYTIHRQGETEAAPLQAEIELIEIIQADV</sequence>
<feature type="transmembrane region" description="Helical" evidence="1">
    <location>
        <begin position="45"/>
        <end position="67"/>
    </location>
</feature>
<dbReference type="Proteomes" id="UP000811609">
    <property type="component" value="Chromosome 11"/>
</dbReference>
<keyword evidence="1" id="KW-1133">Transmembrane helix</keyword>
<protein>
    <submittedName>
        <fullName evidence="2">Uncharacterized protein</fullName>
    </submittedName>
</protein>
<feature type="transmembrane region" description="Helical" evidence="1">
    <location>
        <begin position="79"/>
        <end position="108"/>
    </location>
</feature>
<gene>
    <name evidence="2" type="ORF">CIPAW_11G088600</name>
</gene>
<evidence type="ECO:0000313" key="2">
    <source>
        <dbReference type="EMBL" id="KAG6636122.1"/>
    </source>
</evidence>
<name>A0A8T1P3U4_CARIL</name>
<keyword evidence="1" id="KW-0812">Transmembrane</keyword>
<accession>A0A8T1P3U4</accession>
<comment type="caution">
    <text evidence="2">The sequence shown here is derived from an EMBL/GenBank/DDBJ whole genome shotgun (WGS) entry which is preliminary data.</text>
</comment>
<feature type="transmembrane region" description="Helical" evidence="1">
    <location>
        <begin position="7"/>
        <end position="25"/>
    </location>
</feature>